<dbReference type="InterPro" id="IPR007803">
    <property type="entry name" value="Asp/Arg/Pro-Hydrxlase"/>
</dbReference>
<feature type="domain" description="Aspartyl/asparaginy/proline hydroxylase" evidence="1">
    <location>
        <begin position="18"/>
        <end position="162"/>
    </location>
</feature>
<protein>
    <submittedName>
        <fullName evidence="2">L-proline 3-hydroxylase protein</fullName>
    </submittedName>
</protein>
<organism evidence="2 3">
    <name type="scientific">Paraburkholderia hospita</name>
    <dbReference type="NCBI Taxonomy" id="169430"/>
    <lineage>
        <taxon>Bacteria</taxon>
        <taxon>Pseudomonadati</taxon>
        <taxon>Pseudomonadota</taxon>
        <taxon>Betaproteobacteria</taxon>
        <taxon>Burkholderiales</taxon>
        <taxon>Burkholderiaceae</taxon>
        <taxon>Paraburkholderia</taxon>
    </lineage>
</organism>
<sequence>MRLPKEEVRLILDFQDDSQEYSEFHFGDWKTYVIWNQSGQDDDGRVADHGQAARPTPRGLGLGFLNNWMVRTFDVSKLKLARIHSMGEGVLIPHRDFVEFGKHTKPWTRVHVPLVTNSSCMHSDESTVFRMRQGEVWFLDAANLHSAVNFSTERRLNLCLDFDIGHAEVADVLLPAAFNDIDSLTPELVRRPPLEVSFEDTLLSLAAQL</sequence>
<proteinExistence type="predicted"/>
<keyword evidence="3" id="KW-1185">Reference proteome</keyword>
<evidence type="ECO:0000313" key="2">
    <source>
        <dbReference type="EMBL" id="EIM94068.1"/>
    </source>
</evidence>
<dbReference type="Pfam" id="PF05118">
    <property type="entry name" value="Asp_Arg_Hydrox"/>
    <property type="match status" value="1"/>
</dbReference>
<evidence type="ECO:0000259" key="1">
    <source>
        <dbReference type="Pfam" id="PF05118"/>
    </source>
</evidence>
<evidence type="ECO:0000313" key="3">
    <source>
        <dbReference type="Proteomes" id="UP000004980"/>
    </source>
</evidence>
<comment type="caution">
    <text evidence="2">The sequence shown here is derived from an EMBL/GenBank/DDBJ whole genome shotgun (WGS) entry which is preliminary data.</text>
</comment>
<reference evidence="2 3" key="1">
    <citation type="journal article" date="2012" name="J. Bacteriol.">
        <title>Draft Genome Sequence of the Soil Bacterium Burkholderia terrae Strain BS001, Which Interacts with Fungal Surface Structures.</title>
        <authorList>
            <person name="Nazir R."/>
            <person name="Hansen M.A."/>
            <person name="Sorensen S."/>
            <person name="van Elsas J.D."/>
        </authorList>
    </citation>
    <scope>NUCLEOTIDE SEQUENCE [LARGE SCALE GENOMIC DNA]</scope>
    <source>
        <strain evidence="2 3">BS001</strain>
    </source>
</reference>
<dbReference type="Proteomes" id="UP000004980">
    <property type="component" value="Unassembled WGS sequence"/>
</dbReference>
<gene>
    <name evidence="2" type="ORF">WQE_46354</name>
</gene>
<dbReference type="EMBL" id="AKAU01000285">
    <property type="protein sequence ID" value="EIM94068.1"/>
    <property type="molecule type" value="Genomic_DNA"/>
</dbReference>
<name>A0ABP2PC07_9BURK</name>
<dbReference type="Gene3D" id="2.60.120.330">
    <property type="entry name" value="B-lactam Antibiotic, Isopenicillin N Synthase, Chain"/>
    <property type="match status" value="1"/>
</dbReference>
<dbReference type="InterPro" id="IPR027443">
    <property type="entry name" value="IPNS-like_sf"/>
</dbReference>
<accession>A0ABP2PC07</accession>
<dbReference type="SUPFAM" id="SSF51197">
    <property type="entry name" value="Clavaminate synthase-like"/>
    <property type="match status" value="1"/>
</dbReference>